<dbReference type="PROSITE" id="PS00951">
    <property type="entry name" value="ER_LUMEN_RECEPTOR_1"/>
    <property type="match status" value="1"/>
</dbReference>
<evidence type="ECO:0000256" key="1">
    <source>
        <dbReference type="ARBA" id="ARBA00004477"/>
    </source>
</evidence>
<dbReference type="EMBL" id="JACTNZ010000009">
    <property type="protein sequence ID" value="KAG5533974.1"/>
    <property type="molecule type" value="Genomic_DNA"/>
</dbReference>
<comment type="caution">
    <text evidence="12">The sequence shown here is derived from an EMBL/GenBank/DDBJ whole genome shotgun (WGS) entry which is preliminary data.</text>
</comment>
<dbReference type="InterPro" id="IPR000133">
    <property type="entry name" value="ER_ret_rcpt"/>
</dbReference>
<comment type="similarity">
    <text evidence="2">Belongs to the ERD2 family.</text>
</comment>
<evidence type="ECO:0000256" key="10">
    <source>
        <dbReference type="ARBA" id="ARBA00023170"/>
    </source>
</evidence>
<reference evidence="12" key="1">
    <citation type="submission" date="2020-08" db="EMBL/GenBank/DDBJ databases">
        <title>Plant Genome Project.</title>
        <authorList>
            <person name="Zhang R.-G."/>
        </authorList>
    </citation>
    <scope>NUCLEOTIDE SEQUENCE</scope>
    <source>
        <strain evidence="12">WSP0</strain>
        <tissue evidence="12">Leaf</tissue>
    </source>
</reference>
<feature type="transmembrane region" description="Helical" evidence="11">
    <location>
        <begin position="65"/>
        <end position="84"/>
    </location>
</feature>
<dbReference type="GO" id="GO:0005789">
    <property type="term" value="C:endoplasmic reticulum membrane"/>
    <property type="evidence" value="ECO:0007669"/>
    <property type="project" value="UniProtKB-SubCell"/>
</dbReference>
<keyword evidence="10" id="KW-0675">Receptor</keyword>
<protein>
    <submittedName>
        <fullName evidence="12">Uncharacterized protein</fullName>
    </submittedName>
</protein>
<evidence type="ECO:0000256" key="5">
    <source>
        <dbReference type="ARBA" id="ARBA00022824"/>
    </source>
</evidence>
<evidence type="ECO:0000256" key="8">
    <source>
        <dbReference type="ARBA" id="ARBA00022989"/>
    </source>
</evidence>
<name>A0AAV6J5I8_9ERIC</name>
<evidence type="ECO:0000313" key="12">
    <source>
        <dbReference type="EMBL" id="KAG5533974.1"/>
    </source>
</evidence>
<evidence type="ECO:0000256" key="6">
    <source>
        <dbReference type="ARBA" id="ARBA00022892"/>
    </source>
</evidence>
<sequence>MVEEDALPKLRGRREYGLLFLSIRLGASEYFTISEKSGISLKTQELYIVVFATRYLDLFTRHVSYYNTIMKLVFLGTSVAIVWYMRYHKVVKQTYKKDEDTFKHYFLIPPCFVLALMVHRAFNVIVVSKLYPFICFNFLLAVVWNYIAMTYIFPFSEMRDILL</sequence>
<evidence type="ECO:0000256" key="2">
    <source>
        <dbReference type="ARBA" id="ARBA00010120"/>
    </source>
</evidence>
<evidence type="ECO:0000256" key="7">
    <source>
        <dbReference type="ARBA" id="ARBA00022927"/>
    </source>
</evidence>
<dbReference type="GO" id="GO:0006621">
    <property type="term" value="P:protein retention in ER lumen"/>
    <property type="evidence" value="ECO:0007669"/>
    <property type="project" value="InterPro"/>
</dbReference>
<evidence type="ECO:0000256" key="4">
    <source>
        <dbReference type="ARBA" id="ARBA00022692"/>
    </source>
</evidence>
<organism evidence="12 13">
    <name type="scientific">Rhododendron griersonianum</name>
    <dbReference type="NCBI Taxonomy" id="479676"/>
    <lineage>
        <taxon>Eukaryota</taxon>
        <taxon>Viridiplantae</taxon>
        <taxon>Streptophyta</taxon>
        <taxon>Embryophyta</taxon>
        <taxon>Tracheophyta</taxon>
        <taxon>Spermatophyta</taxon>
        <taxon>Magnoliopsida</taxon>
        <taxon>eudicotyledons</taxon>
        <taxon>Gunneridae</taxon>
        <taxon>Pentapetalae</taxon>
        <taxon>asterids</taxon>
        <taxon>Ericales</taxon>
        <taxon>Ericaceae</taxon>
        <taxon>Ericoideae</taxon>
        <taxon>Rhodoreae</taxon>
        <taxon>Rhododendron</taxon>
    </lineage>
</organism>
<evidence type="ECO:0000256" key="3">
    <source>
        <dbReference type="ARBA" id="ARBA00022448"/>
    </source>
</evidence>
<keyword evidence="6" id="KW-0931">ER-Golgi transport</keyword>
<keyword evidence="13" id="KW-1185">Reference proteome</keyword>
<evidence type="ECO:0000256" key="9">
    <source>
        <dbReference type="ARBA" id="ARBA00023136"/>
    </source>
</evidence>
<feature type="transmembrane region" description="Helical" evidence="11">
    <location>
        <begin position="105"/>
        <end position="125"/>
    </location>
</feature>
<keyword evidence="4 11" id="KW-0812">Transmembrane</keyword>
<keyword evidence="9 11" id="KW-0472">Membrane</keyword>
<proteinExistence type="inferred from homology"/>
<accession>A0AAV6J5I8</accession>
<feature type="transmembrane region" description="Helical" evidence="11">
    <location>
        <begin position="131"/>
        <end position="153"/>
    </location>
</feature>
<gene>
    <name evidence="12" type="ORF">RHGRI_027986</name>
</gene>
<dbReference type="PANTHER" id="PTHR10585">
    <property type="entry name" value="ER LUMEN PROTEIN RETAINING RECEPTOR"/>
    <property type="match status" value="1"/>
</dbReference>
<keyword evidence="3" id="KW-0813">Transport</keyword>
<dbReference type="GO" id="GO:0046923">
    <property type="term" value="F:ER retention sequence binding"/>
    <property type="evidence" value="ECO:0007669"/>
    <property type="project" value="InterPro"/>
</dbReference>
<evidence type="ECO:0000313" key="13">
    <source>
        <dbReference type="Proteomes" id="UP000823749"/>
    </source>
</evidence>
<keyword evidence="7" id="KW-0653">Protein transport</keyword>
<dbReference type="GO" id="GO:0016192">
    <property type="term" value="P:vesicle-mediated transport"/>
    <property type="evidence" value="ECO:0007669"/>
    <property type="project" value="UniProtKB-KW"/>
</dbReference>
<dbReference type="Proteomes" id="UP000823749">
    <property type="component" value="Chromosome 9"/>
</dbReference>
<comment type="subcellular location">
    <subcellularLocation>
        <location evidence="1">Endoplasmic reticulum membrane</location>
        <topology evidence="1">Multi-pass membrane protein</topology>
    </subcellularLocation>
</comment>
<keyword evidence="5" id="KW-0256">Endoplasmic reticulum</keyword>
<keyword evidence="8 11" id="KW-1133">Transmembrane helix</keyword>
<dbReference type="AlphaFoldDB" id="A0AAV6J5I8"/>
<dbReference type="PRINTS" id="PR00660">
    <property type="entry name" value="ERLUMENR"/>
</dbReference>
<dbReference type="GO" id="GO:0015031">
    <property type="term" value="P:protein transport"/>
    <property type="evidence" value="ECO:0007669"/>
    <property type="project" value="UniProtKB-KW"/>
</dbReference>
<evidence type="ECO:0000256" key="11">
    <source>
        <dbReference type="SAM" id="Phobius"/>
    </source>
</evidence>
<dbReference type="Pfam" id="PF00810">
    <property type="entry name" value="ER_lumen_recept"/>
    <property type="match status" value="1"/>
</dbReference>